<evidence type="ECO:0000313" key="4">
    <source>
        <dbReference type="Proteomes" id="UP000501690"/>
    </source>
</evidence>
<dbReference type="Proteomes" id="UP000501690">
    <property type="component" value="Linkage Group LG3"/>
</dbReference>
<dbReference type="Pfam" id="PF13855">
    <property type="entry name" value="LRR_8"/>
    <property type="match status" value="1"/>
</dbReference>
<dbReference type="InterPro" id="IPR044974">
    <property type="entry name" value="Disease_R_plants"/>
</dbReference>
<dbReference type="PANTHER" id="PTHR11017:SF259">
    <property type="entry name" value="ADP-RIBOSYL CYCLASE_CYCLIC ADP-RIBOSE HYDROLASE"/>
    <property type="match status" value="1"/>
</dbReference>
<dbReference type="SUPFAM" id="SSF52540">
    <property type="entry name" value="P-loop containing nucleoside triphosphate hydrolases"/>
    <property type="match status" value="1"/>
</dbReference>
<accession>A0A4D6LFY4</accession>
<name>A0A4D6LFY4_VIGUN</name>
<reference evidence="3 4" key="1">
    <citation type="submission" date="2019-04" db="EMBL/GenBank/DDBJ databases">
        <title>An improved genome assembly and genetic linkage map for asparagus bean, Vigna unguiculata ssp. sesquipedialis.</title>
        <authorList>
            <person name="Xia Q."/>
            <person name="Zhang R."/>
            <person name="Dong Y."/>
        </authorList>
    </citation>
    <scope>NUCLEOTIDE SEQUENCE [LARGE SCALE GENOMIC DNA]</scope>
    <source>
        <tissue evidence="3">Leaf</tissue>
    </source>
</reference>
<evidence type="ECO:0000259" key="2">
    <source>
        <dbReference type="Pfam" id="PF00931"/>
    </source>
</evidence>
<dbReference type="Pfam" id="PF00931">
    <property type="entry name" value="NB-ARC"/>
    <property type="match status" value="1"/>
</dbReference>
<dbReference type="Gene3D" id="3.80.10.10">
    <property type="entry name" value="Ribonuclease Inhibitor"/>
    <property type="match status" value="2"/>
</dbReference>
<evidence type="ECO:0000313" key="3">
    <source>
        <dbReference type="EMBL" id="QCD87420.1"/>
    </source>
</evidence>
<dbReference type="PANTHER" id="PTHR11017">
    <property type="entry name" value="LEUCINE-RICH REPEAT-CONTAINING PROTEIN"/>
    <property type="match status" value="1"/>
</dbReference>
<dbReference type="EMBL" id="CP039347">
    <property type="protein sequence ID" value="QCD87420.1"/>
    <property type="molecule type" value="Genomic_DNA"/>
</dbReference>
<keyword evidence="1" id="KW-0472">Membrane</keyword>
<dbReference type="AlphaFoldDB" id="A0A4D6LFY4"/>
<organism evidence="3 4">
    <name type="scientific">Vigna unguiculata</name>
    <name type="common">Cowpea</name>
    <dbReference type="NCBI Taxonomy" id="3917"/>
    <lineage>
        <taxon>Eukaryota</taxon>
        <taxon>Viridiplantae</taxon>
        <taxon>Streptophyta</taxon>
        <taxon>Embryophyta</taxon>
        <taxon>Tracheophyta</taxon>
        <taxon>Spermatophyta</taxon>
        <taxon>Magnoliopsida</taxon>
        <taxon>eudicotyledons</taxon>
        <taxon>Gunneridae</taxon>
        <taxon>Pentapetalae</taxon>
        <taxon>rosids</taxon>
        <taxon>fabids</taxon>
        <taxon>Fabales</taxon>
        <taxon>Fabaceae</taxon>
        <taxon>Papilionoideae</taxon>
        <taxon>50 kb inversion clade</taxon>
        <taxon>NPAAA clade</taxon>
        <taxon>indigoferoid/millettioid clade</taxon>
        <taxon>Phaseoleae</taxon>
        <taxon>Vigna</taxon>
    </lineage>
</organism>
<keyword evidence="1" id="KW-1133">Transmembrane helix</keyword>
<dbReference type="InterPro" id="IPR002182">
    <property type="entry name" value="NB-ARC"/>
</dbReference>
<gene>
    <name evidence="3" type="ORF">DEO72_LG3g1956</name>
</gene>
<feature type="domain" description="NB-ARC" evidence="2">
    <location>
        <begin position="125"/>
        <end position="163"/>
    </location>
</feature>
<evidence type="ECO:0000256" key="1">
    <source>
        <dbReference type="SAM" id="Phobius"/>
    </source>
</evidence>
<dbReference type="InterPro" id="IPR001611">
    <property type="entry name" value="Leu-rich_rpt"/>
</dbReference>
<feature type="transmembrane region" description="Helical" evidence="1">
    <location>
        <begin position="45"/>
        <end position="65"/>
    </location>
</feature>
<protein>
    <submittedName>
        <fullName evidence="3">Leucine-rich repeat-containing protein</fullName>
    </submittedName>
</protein>
<dbReference type="PRINTS" id="PR00364">
    <property type="entry name" value="DISEASERSIST"/>
</dbReference>
<dbReference type="SUPFAM" id="SSF52058">
    <property type="entry name" value="L domain-like"/>
    <property type="match status" value="1"/>
</dbReference>
<dbReference type="GO" id="GO:0006952">
    <property type="term" value="P:defense response"/>
    <property type="evidence" value="ECO:0007669"/>
    <property type="project" value="InterPro"/>
</dbReference>
<dbReference type="InterPro" id="IPR027417">
    <property type="entry name" value="P-loop_NTPase"/>
</dbReference>
<keyword evidence="1" id="KW-0812">Transmembrane</keyword>
<dbReference type="InterPro" id="IPR032675">
    <property type="entry name" value="LRR_dom_sf"/>
</dbReference>
<sequence>MRLRKTLVLQQIQPQPQNNGNREKVRQRPSLLCVGATMDDNNNGLVLPLISHLVTLIALVLLSLWTRASSLCMSKEKRLWKQSEEIENVVEKVIDILGRNQIWSFGDDLVDMHSRVKQLEEVVYLSANDIVRLVGICGMGGIGKTTLATALFNKISPQYKGCCYIDDLSKIYFNFGATSAQKQLLCQALNQGNMEIHNVSHGTMLMKKYKELTLEALKYANGLPLAIKFLPNLTMLDMSHSKNLIAVPDLSEVPRLESLHLEGCIQLVEIHPSIGILRELRHLNLENCKKLVLNLNILFGLSSLRTLILSGCSKLLNSKMLMEPMDTKHLEEVVNITNVIQFPTSSVYKLLMVPFNFLYPPKPEDSLGLVLSLSSVPCLVYLDISFCNLLRIPDEIGNLHSLVGLNLGGNKFVTLPSTIKQLSNLERLNLEHCKQLKYLPELPTIKQKNIGGYYELGLNIFDCTKLSDMEHCYSMVFSWMTQNLQVFFQPTISSARIKMEIVIPGSEIPKWFNKQSARTAISMDPSDVIDDANWIGVAISVLFVTHQHPMNLGERDDDRYPTFFCGVVNSKQRYTVVPINFKRDLVTVGLDHLVTVFYSRQQFIHLLSTPPNTMHDIHQTAFGTFTRNPKCLRVVVKKCGYRWVFKEDLQQFNSNMFFSTNSSSRKRKLLTRD</sequence>
<keyword evidence="4" id="KW-1185">Reference proteome</keyword>
<proteinExistence type="predicted"/>